<evidence type="ECO:0000256" key="3">
    <source>
        <dbReference type="ARBA" id="ARBA00023163"/>
    </source>
</evidence>
<dbReference type="PANTHER" id="PTHR30136:SF35">
    <property type="entry name" value="HTH-TYPE TRANSCRIPTIONAL REGULATOR RV1719"/>
    <property type="match status" value="1"/>
</dbReference>
<name>A0AAW7K3F3_9GAMM</name>
<sequence>MSTLENASAVLKLFAKQNVMHAHPGISFSDVINQLGLPKSTTSRLLMTMESEGLLERDPDTRLYHIGRLLLSISSQYLSTPLVDMAASMMIKLSQITRCTGYISALDGQEIMVLRMFQGQQFLPVVTPVGTRSPAAETSVGRAILARQSDDEVREHFGSYKPRSANAPQNLAALLDKLATARQVGWTFARNETLQGVSSIATNISNKHRSETIGLCLSFPSPDEPPFYPSEYVEALISTTRLLAEKLNDDYWLKNNNL</sequence>
<keyword evidence="3" id="KW-0804">Transcription</keyword>
<evidence type="ECO:0000259" key="5">
    <source>
        <dbReference type="PROSITE" id="PS51078"/>
    </source>
</evidence>
<comment type="caution">
    <text evidence="7">The sequence shown here is derived from an EMBL/GenBank/DDBJ whole genome shotgun (WGS) entry which is preliminary data.</text>
</comment>
<dbReference type="GO" id="GO:0003677">
    <property type="term" value="F:DNA binding"/>
    <property type="evidence" value="ECO:0007669"/>
    <property type="project" value="UniProtKB-KW"/>
</dbReference>
<dbReference type="RefSeq" id="WP_049598462.1">
    <property type="nucleotide sequence ID" value="NZ_CPYD01000007.1"/>
</dbReference>
<gene>
    <name evidence="6" type="primary">kdgR_1</name>
    <name evidence="6" type="ORF">ERS137967_02107</name>
    <name evidence="7" type="ORF">QVN42_11815</name>
</gene>
<dbReference type="PANTHER" id="PTHR30136">
    <property type="entry name" value="HELIX-TURN-HELIX TRANSCRIPTIONAL REGULATOR, ICLR FAMILY"/>
    <property type="match status" value="1"/>
</dbReference>
<protein>
    <submittedName>
        <fullName evidence="7">IclR family transcriptional regulator</fullName>
    </submittedName>
</protein>
<evidence type="ECO:0000313" key="8">
    <source>
        <dbReference type="Proteomes" id="UP000040578"/>
    </source>
</evidence>
<feature type="domain" description="HTH iclR-type" evidence="4">
    <location>
        <begin position="1"/>
        <end position="68"/>
    </location>
</feature>
<evidence type="ECO:0000256" key="1">
    <source>
        <dbReference type="ARBA" id="ARBA00023015"/>
    </source>
</evidence>
<evidence type="ECO:0000313" key="9">
    <source>
        <dbReference type="Proteomes" id="UP001167864"/>
    </source>
</evidence>
<reference evidence="7" key="2">
    <citation type="submission" date="2023-06" db="EMBL/GenBank/DDBJ databases">
        <authorList>
            <person name="Polev D.E."/>
            <person name="Saitova A.T."/>
            <person name="Bogumilchik E.A."/>
            <person name="Kokorina G.I."/>
            <person name="Voskresenskaia E.A."/>
        </authorList>
    </citation>
    <scope>NUCLEOTIDE SEQUENCE</scope>
    <source>
        <strain evidence="7">2145 StPb PI</strain>
    </source>
</reference>
<dbReference type="Gene3D" id="1.10.10.10">
    <property type="entry name" value="Winged helix-like DNA-binding domain superfamily/Winged helix DNA-binding domain"/>
    <property type="match status" value="1"/>
</dbReference>
<reference evidence="6 8" key="1">
    <citation type="submission" date="2015-03" db="EMBL/GenBank/DDBJ databases">
        <authorList>
            <consortium name="Pathogen Informatics"/>
            <person name="Murphy D."/>
        </authorList>
    </citation>
    <scope>NUCLEOTIDE SEQUENCE [LARGE SCALE GENOMIC DNA]</scope>
    <source>
        <strain evidence="6">Type strain: CIP110231</strain>
        <strain evidence="8">type strain: CIP110231</strain>
    </source>
</reference>
<dbReference type="Proteomes" id="UP001167864">
    <property type="component" value="Unassembled WGS sequence"/>
</dbReference>
<organism evidence="7 9">
    <name type="scientific">Yersinia nurmii</name>
    <dbReference type="NCBI Taxonomy" id="685706"/>
    <lineage>
        <taxon>Bacteria</taxon>
        <taxon>Pseudomonadati</taxon>
        <taxon>Pseudomonadota</taxon>
        <taxon>Gammaproteobacteria</taxon>
        <taxon>Enterobacterales</taxon>
        <taxon>Yersiniaceae</taxon>
        <taxon>Yersinia</taxon>
    </lineage>
</organism>
<keyword evidence="8" id="KW-1185">Reference proteome</keyword>
<accession>A0AAW7K3F3</accession>
<dbReference type="InterPro" id="IPR036390">
    <property type="entry name" value="WH_DNA-bd_sf"/>
</dbReference>
<dbReference type="InterPro" id="IPR029016">
    <property type="entry name" value="GAF-like_dom_sf"/>
</dbReference>
<proteinExistence type="predicted"/>
<dbReference type="InterPro" id="IPR014757">
    <property type="entry name" value="Tscrpt_reg_IclR_C"/>
</dbReference>
<dbReference type="SUPFAM" id="SSF46785">
    <property type="entry name" value="Winged helix' DNA-binding domain"/>
    <property type="match status" value="1"/>
</dbReference>
<evidence type="ECO:0000313" key="7">
    <source>
        <dbReference type="EMBL" id="MDN0088067.1"/>
    </source>
</evidence>
<dbReference type="AlphaFoldDB" id="A0AAW7K3F3"/>
<dbReference type="SMART" id="SM00346">
    <property type="entry name" value="HTH_ICLR"/>
    <property type="match status" value="1"/>
</dbReference>
<keyword evidence="2" id="KW-0238">DNA-binding</keyword>
<dbReference type="PROSITE" id="PS51077">
    <property type="entry name" value="HTH_ICLR"/>
    <property type="match status" value="1"/>
</dbReference>
<keyword evidence="1" id="KW-0805">Transcription regulation</keyword>
<dbReference type="GO" id="GO:0045892">
    <property type="term" value="P:negative regulation of DNA-templated transcription"/>
    <property type="evidence" value="ECO:0007669"/>
    <property type="project" value="TreeGrafter"/>
</dbReference>
<dbReference type="PROSITE" id="PS51078">
    <property type="entry name" value="ICLR_ED"/>
    <property type="match status" value="1"/>
</dbReference>
<dbReference type="Proteomes" id="UP000040578">
    <property type="component" value="Unassembled WGS sequence"/>
</dbReference>
<evidence type="ECO:0000256" key="2">
    <source>
        <dbReference type="ARBA" id="ARBA00023125"/>
    </source>
</evidence>
<dbReference type="Pfam" id="PF09339">
    <property type="entry name" value="HTH_IclR"/>
    <property type="match status" value="1"/>
</dbReference>
<dbReference type="InterPro" id="IPR050707">
    <property type="entry name" value="HTH_MetabolicPath_Reg"/>
</dbReference>
<dbReference type="Gene3D" id="3.30.450.40">
    <property type="match status" value="1"/>
</dbReference>
<evidence type="ECO:0000259" key="4">
    <source>
        <dbReference type="PROSITE" id="PS51077"/>
    </source>
</evidence>
<dbReference type="GO" id="GO:0003700">
    <property type="term" value="F:DNA-binding transcription factor activity"/>
    <property type="evidence" value="ECO:0007669"/>
    <property type="project" value="TreeGrafter"/>
</dbReference>
<dbReference type="InterPro" id="IPR036388">
    <property type="entry name" value="WH-like_DNA-bd_sf"/>
</dbReference>
<dbReference type="InterPro" id="IPR005471">
    <property type="entry name" value="Tscrpt_reg_IclR_N"/>
</dbReference>
<dbReference type="SUPFAM" id="SSF55781">
    <property type="entry name" value="GAF domain-like"/>
    <property type="match status" value="1"/>
</dbReference>
<evidence type="ECO:0000313" key="6">
    <source>
        <dbReference type="EMBL" id="CNE63653.1"/>
    </source>
</evidence>
<feature type="domain" description="IclR-ED" evidence="5">
    <location>
        <begin position="69"/>
        <end position="249"/>
    </location>
</feature>
<dbReference type="EMBL" id="JAUEHU010000010">
    <property type="protein sequence ID" value="MDN0088067.1"/>
    <property type="molecule type" value="Genomic_DNA"/>
</dbReference>
<dbReference type="Pfam" id="PF01614">
    <property type="entry name" value="IclR_C"/>
    <property type="match status" value="1"/>
</dbReference>
<dbReference type="EMBL" id="CPYD01000007">
    <property type="protein sequence ID" value="CNE63653.1"/>
    <property type="molecule type" value="Genomic_DNA"/>
</dbReference>